<keyword evidence="2" id="KW-1185">Reference proteome</keyword>
<proteinExistence type="predicted"/>
<evidence type="ECO:0000313" key="1">
    <source>
        <dbReference type="EMBL" id="RWX47170.1"/>
    </source>
</evidence>
<name>A0A3S3R0G6_9BACT</name>
<organism evidence="1 2">
    <name type="scientific">Candidatus Electrothrix aarhusensis</name>
    <dbReference type="NCBI Taxonomy" id="1859131"/>
    <lineage>
        <taxon>Bacteria</taxon>
        <taxon>Pseudomonadati</taxon>
        <taxon>Thermodesulfobacteriota</taxon>
        <taxon>Desulfobulbia</taxon>
        <taxon>Desulfobulbales</taxon>
        <taxon>Desulfobulbaceae</taxon>
        <taxon>Candidatus Electrothrix</taxon>
    </lineage>
</organism>
<dbReference type="Proteomes" id="UP000287853">
    <property type="component" value="Unassembled WGS sequence"/>
</dbReference>
<comment type="caution">
    <text evidence="1">The sequence shown here is derived from an EMBL/GenBank/DDBJ whole genome shotgun (WGS) entry which is preliminary data.</text>
</comment>
<protein>
    <submittedName>
        <fullName evidence="1">Uncharacterized protein</fullName>
    </submittedName>
</protein>
<dbReference type="AlphaFoldDB" id="A0A3S3R0G6"/>
<accession>A0A3S3R0G6</accession>
<sequence>MMGGMRAGFVFLVSALVGKQHFISHQLCDLFGLNRIFGEYCNFSGT</sequence>
<evidence type="ECO:0000313" key="2">
    <source>
        <dbReference type="Proteomes" id="UP000287853"/>
    </source>
</evidence>
<gene>
    <name evidence="1" type="ORF">H206_09789</name>
</gene>
<reference evidence="1 2" key="1">
    <citation type="submission" date="2017-01" db="EMBL/GenBank/DDBJ databases">
        <title>The cable genome- insights into the physiology and evolution of filamentous bacteria capable of sulfide oxidation via long distance electron transfer.</title>
        <authorList>
            <person name="Schreiber L."/>
            <person name="Bjerg J.T."/>
            <person name="Boggild A."/>
            <person name="Van De Vossenberg J."/>
            <person name="Meysman F."/>
            <person name="Nielsen L.P."/>
            <person name="Schramm A."/>
            <person name="Kjeldsen K.U."/>
        </authorList>
    </citation>
    <scope>NUCLEOTIDE SEQUENCE [LARGE SCALE GENOMIC DNA]</scope>
    <source>
        <strain evidence="1">MCF</strain>
    </source>
</reference>
<dbReference type="EMBL" id="MTKO01000041">
    <property type="protein sequence ID" value="RWX47170.1"/>
    <property type="molecule type" value="Genomic_DNA"/>
</dbReference>